<comment type="caution">
    <text evidence="1">The sequence shown here is derived from an EMBL/GenBank/DDBJ whole genome shotgun (WGS) entry which is preliminary data.</text>
</comment>
<name>A0A226EM69_FOLCA</name>
<evidence type="ECO:0000313" key="1">
    <source>
        <dbReference type="EMBL" id="OXA57851.1"/>
    </source>
</evidence>
<keyword evidence="2" id="KW-1185">Reference proteome</keyword>
<sequence>MKNSKTSKGKSSPKSFKYVLDKDWILTKVSHVNQAMSDFQAVVHDEHVKACHFLRILRLGHGIVDKKCVGKLILTHTVSGNYLERLSKKYGEEYYLIREDDILAFVDL</sequence>
<dbReference type="AlphaFoldDB" id="A0A226EM69"/>
<evidence type="ECO:0000313" key="2">
    <source>
        <dbReference type="Proteomes" id="UP000198287"/>
    </source>
</evidence>
<proteinExistence type="predicted"/>
<dbReference type="OMA" id="GEHYYLM"/>
<protein>
    <submittedName>
        <fullName evidence="1">10 kDa chaperonin</fullName>
    </submittedName>
</protein>
<reference evidence="1 2" key="1">
    <citation type="submission" date="2015-12" db="EMBL/GenBank/DDBJ databases">
        <title>The genome of Folsomia candida.</title>
        <authorList>
            <person name="Faddeeva A."/>
            <person name="Derks M.F."/>
            <person name="Anvar Y."/>
            <person name="Smit S."/>
            <person name="Van Straalen N."/>
            <person name="Roelofs D."/>
        </authorList>
    </citation>
    <scope>NUCLEOTIDE SEQUENCE [LARGE SCALE GENOMIC DNA]</scope>
    <source>
        <strain evidence="1 2">VU population</strain>
        <tissue evidence="1">Whole body</tissue>
    </source>
</reference>
<gene>
    <name evidence="1" type="ORF">Fcan01_07698</name>
</gene>
<organism evidence="1 2">
    <name type="scientific">Folsomia candida</name>
    <name type="common">Springtail</name>
    <dbReference type="NCBI Taxonomy" id="158441"/>
    <lineage>
        <taxon>Eukaryota</taxon>
        <taxon>Metazoa</taxon>
        <taxon>Ecdysozoa</taxon>
        <taxon>Arthropoda</taxon>
        <taxon>Hexapoda</taxon>
        <taxon>Collembola</taxon>
        <taxon>Entomobryomorpha</taxon>
        <taxon>Isotomoidea</taxon>
        <taxon>Isotomidae</taxon>
        <taxon>Proisotominae</taxon>
        <taxon>Folsomia</taxon>
    </lineage>
</organism>
<dbReference type="EMBL" id="LNIX01000003">
    <property type="protein sequence ID" value="OXA57851.1"/>
    <property type="molecule type" value="Genomic_DNA"/>
</dbReference>
<accession>A0A226EM69</accession>
<dbReference type="Proteomes" id="UP000198287">
    <property type="component" value="Unassembled WGS sequence"/>
</dbReference>